<dbReference type="Pfam" id="PF07040">
    <property type="entry name" value="DUF1326"/>
    <property type="match status" value="1"/>
</dbReference>
<proteinExistence type="predicted"/>
<reference evidence="1 2" key="1">
    <citation type="submission" date="2022-02" db="EMBL/GenBank/DDBJ databases">
        <title>Halomonas fukangensis sp. nov., a halophilic bacterium isolated from a bulk soil of Kalidium foliatum at Fukang.</title>
        <authorList>
            <person name="Huang Y."/>
        </authorList>
    </citation>
    <scope>NUCLEOTIDE SEQUENCE [LARGE SCALE GENOMIC DNA]</scope>
    <source>
        <strain evidence="1 2">EGI 63088</strain>
    </source>
</reference>
<evidence type="ECO:0000313" key="1">
    <source>
        <dbReference type="EMBL" id="MCH4564545.1"/>
    </source>
</evidence>
<keyword evidence="2" id="KW-1185">Reference proteome</keyword>
<evidence type="ECO:0000313" key="2">
    <source>
        <dbReference type="Proteomes" id="UP001202117"/>
    </source>
</evidence>
<accession>A0ABS9RXG6</accession>
<protein>
    <submittedName>
        <fullName evidence="1">DUF1326 domain-containing protein</fullName>
    </submittedName>
</protein>
<name>A0ABS9RXG6_9GAMM</name>
<organism evidence="1 2">
    <name type="scientific">Halomonas flagellata</name>
    <dbReference type="NCBI Taxonomy" id="2920385"/>
    <lineage>
        <taxon>Bacteria</taxon>
        <taxon>Pseudomonadati</taxon>
        <taxon>Pseudomonadota</taxon>
        <taxon>Gammaproteobacteria</taxon>
        <taxon>Oceanospirillales</taxon>
        <taxon>Halomonadaceae</taxon>
        <taxon>Halomonas</taxon>
    </lineage>
</organism>
<dbReference type="RefSeq" id="WP_240569182.1">
    <property type="nucleotide sequence ID" value="NZ_JAKVPY010000020.1"/>
</dbReference>
<dbReference type="Proteomes" id="UP001202117">
    <property type="component" value="Unassembled WGS sequence"/>
</dbReference>
<gene>
    <name evidence="1" type="ORF">MKP05_15690</name>
</gene>
<sequence>MIDWSIESVTFGNCNCDYNCPCQFELRPTRGHCRGFEVGQIEQGHFGDTSLDGLRWALLYAWPGAIFEGNGTMQAIIDERADERQRQALIAVLHGEETEEAKTHWWVFHAMSSSIHEPLFKPIDLEIDIERRTARVASSSPG</sequence>
<dbReference type="InterPro" id="IPR009758">
    <property type="entry name" value="DUF1326"/>
</dbReference>
<comment type="caution">
    <text evidence="1">The sequence shown here is derived from an EMBL/GenBank/DDBJ whole genome shotgun (WGS) entry which is preliminary data.</text>
</comment>
<dbReference type="EMBL" id="JAKVPY010000020">
    <property type="protein sequence ID" value="MCH4564545.1"/>
    <property type="molecule type" value="Genomic_DNA"/>
</dbReference>